<protein>
    <recommendedName>
        <fullName evidence="2">DUF8135 domain-containing protein</fullName>
    </recommendedName>
</protein>
<evidence type="ECO:0000313" key="3">
    <source>
        <dbReference type="EMBL" id="MFC3958613.1"/>
    </source>
</evidence>
<dbReference type="InterPro" id="IPR058448">
    <property type="entry name" value="DUF8135"/>
</dbReference>
<reference evidence="3 4" key="1">
    <citation type="journal article" date="2019" name="Int. J. Syst. Evol. Microbiol.">
        <title>The Global Catalogue of Microorganisms (GCM) 10K type strain sequencing project: providing services to taxonomists for standard genome sequencing and annotation.</title>
        <authorList>
            <consortium name="The Broad Institute Genomics Platform"/>
            <consortium name="The Broad Institute Genome Sequencing Center for Infectious Disease"/>
            <person name="Wu L."/>
            <person name="Ma J."/>
        </authorList>
    </citation>
    <scope>NUCLEOTIDE SEQUENCE [LARGE SCALE GENOMIC DNA]</scope>
    <source>
        <strain evidence="3 4">IBRC-M 10256</strain>
    </source>
</reference>
<dbReference type="AlphaFoldDB" id="A0ABD5NPK0"/>
<keyword evidence="4" id="KW-1185">Reference proteome</keyword>
<evidence type="ECO:0000313" key="4">
    <source>
        <dbReference type="Proteomes" id="UP001595846"/>
    </source>
</evidence>
<gene>
    <name evidence="3" type="ORF">ACFOUR_09565</name>
</gene>
<dbReference type="Pfam" id="PF26456">
    <property type="entry name" value="DUF8135"/>
    <property type="match status" value="1"/>
</dbReference>
<feature type="domain" description="DUF8135" evidence="2">
    <location>
        <begin position="141"/>
        <end position="190"/>
    </location>
</feature>
<evidence type="ECO:0000256" key="1">
    <source>
        <dbReference type="SAM" id="MobiDB-lite"/>
    </source>
</evidence>
<proteinExistence type="predicted"/>
<comment type="caution">
    <text evidence="3">The sequence shown here is derived from an EMBL/GenBank/DDBJ whole genome shotgun (WGS) entry which is preliminary data.</text>
</comment>
<feature type="region of interest" description="Disordered" evidence="1">
    <location>
        <begin position="1"/>
        <end position="95"/>
    </location>
</feature>
<feature type="compositionally biased region" description="Basic and acidic residues" evidence="1">
    <location>
        <begin position="12"/>
        <end position="30"/>
    </location>
</feature>
<name>A0ABD5NPK0_9EURY</name>
<dbReference type="RefSeq" id="WP_256530953.1">
    <property type="nucleotide sequence ID" value="NZ_CP101824.1"/>
</dbReference>
<organism evidence="3 4">
    <name type="scientific">Halovivax cerinus</name>
    <dbReference type="NCBI Taxonomy" id="1487865"/>
    <lineage>
        <taxon>Archaea</taxon>
        <taxon>Methanobacteriati</taxon>
        <taxon>Methanobacteriota</taxon>
        <taxon>Stenosarchaea group</taxon>
        <taxon>Halobacteria</taxon>
        <taxon>Halobacteriales</taxon>
        <taxon>Natrialbaceae</taxon>
        <taxon>Halovivax</taxon>
    </lineage>
</organism>
<dbReference type="Proteomes" id="UP001595846">
    <property type="component" value="Unassembled WGS sequence"/>
</dbReference>
<sequence length="196" mass="20789">MTEDESESSEAAVDRDQSDAEAPRSSRSEGADGVSTGATAGDERSPGAATGERGGPGDDASVDDRSPEQSGAVASNGGGPGFEFDDGTIATGVTESVDDDRAFEELFEAVPVNELDSDRLWERLADDEAGPAVDLADREIREIDKHRYCHQCEHFTDPPTLGCEHDGTSILELVDVETFRVANCPVVVEEEALEEG</sequence>
<dbReference type="GeneID" id="73903665"/>
<dbReference type="EMBL" id="JBHSAQ010000006">
    <property type="protein sequence ID" value="MFC3958613.1"/>
    <property type="molecule type" value="Genomic_DNA"/>
</dbReference>
<evidence type="ECO:0000259" key="2">
    <source>
        <dbReference type="Pfam" id="PF26456"/>
    </source>
</evidence>
<accession>A0ABD5NPK0</accession>